<dbReference type="EMBL" id="MGKW01000021">
    <property type="protein sequence ID" value="OGN33925.1"/>
    <property type="molecule type" value="Genomic_DNA"/>
</dbReference>
<sequence length="154" mass="17148">MEPNIQIFIALASIAFIAGLMRIGHRALPFKVCPLCGGVAGTWIWMMIAAYRGYAVDMRVTALMMGGTVVGLAGELEKRMKFRYPLIWKSVFVIGGFWTAFLLQVGRLDLVGLSALSLAVFTYLFSKLNLHEHKVPASENKELSELEKKMEDCC</sequence>
<feature type="transmembrane region" description="Helical" evidence="1">
    <location>
        <begin position="86"/>
        <end position="104"/>
    </location>
</feature>
<accession>A0A1F8H8I3</accession>
<evidence type="ECO:0000313" key="3">
    <source>
        <dbReference type="Proteomes" id="UP000178155"/>
    </source>
</evidence>
<proteinExistence type="predicted"/>
<dbReference type="AlphaFoldDB" id="A0A1F8H8I3"/>
<feature type="transmembrane region" description="Helical" evidence="1">
    <location>
        <begin position="6"/>
        <end position="25"/>
    </location>
</feature>
<organism evidence="2 3">
    <name type="scientific">Candidatus Yanofskybacteria bacterium RIFCSPLOWO2_02_FULL_47_9b</name>
    <dbReference type="NCBI Taxonomy" id="1802708"/>
    <lineage>
        <taxon>Bacteria</taxon>
        <taxon>Candidatus Yanofskyibacteriota</taxon>
    </lineage>
</organism>
<keyword evidence="1" id="KW-0812">Transmembrane</keyword>
<dbReference type="Proteomes" id="UP000178155">
    <property type="component" value="Unassembled WGS sequence"/>
</dbReference>
<comment type="caution">
    <text evidence="2">The sequence shown here is derived from an EMBL/GenBank/DDBJ whole genome shotgun (WGS) entry which is preliminary data.</text>
</comment>
<evidence type="ECO:0000313" key="2">
    <source>
        <dbReference type="EMBL" id="OGN33925.1"/>
    </source>
</evidence>
<name>A0A1F8H8I3_9BACT</name>
<protein>
    <submittedName>
        <fullName evidence="2">Uncharacterized protein</fullName>
    </submittedName>
</protein>
<keyword evidence="1" id="KW-0472">Membrane</keyword>
<gene>
    <name evidence="2" type="ORF">A3I39_01545</name>
</gene>
<reference evidence="2 3" key="1">
    <citation type="journal article" date="2016" name="Nat. Commun.">
        <title>Thousands of microbial genomes shed light on interconnected biogeochemical processes in an aquifer system.</title>
        <authorList>
            <person name="Anantharaman K."/>
            <person name="Brown C.T."/>
            <person name="Hug L.A."/>
            <person name="Sharon I."/>
            <person name="Castelle C.J."/>
            <person name="Probst A.J."/>
            <person name="Thomas B.C."/>
            <person name="Singh A."/>
            <person name="Wilkins M.J."/>
            <person name="Karaoz U."/>
            <person name="Brodie E.L."/>
            <person name="Williams K.H."/>
            <person name="Hubbard S.S."/>
            <person name="Banfield J.F."/>
        </authorList>
    </citation>
    <scope>NUCLEOTIDE SEQUENCE [LARGE SCALE GENOMIC DNA]</scope>
</reference>
<keyword evidence="1" id="KW-1133">Transmembrane helix</keyword>
<feature type="transmembrane region" description="Helical" evidence="1">
    <location>
        <begin position="32"/>
        <end position="52"/>
    </location>
</feature>
<evidence type="ECO:0000256" key="1">
    <source>
        <dbReference type="SAM" id="Phobius"/>
    </source>
</evidence>